<dbReference type="AlphaFoldDB" id="A0A8J4X024"/>
<protein>
    <submittedName>
        <fullName evidence="3">Epithelial chloride channel -like protein</fullName>
    </submittedName>
</protein>
<evidence type="ECO:0000259" key="2">
    <source>
        <dbReference type="Pfam" id="PF08434"/>
    </source>
</evidence>
<dbReference type="OrthoDB" id="687730at2759"/>
<accession>A0A8J4X024</accession>
<evidence type="ECO:0000313" key="4">
    <source>
        <dbReference type="Proteomes" id="UP000727407"/>
    </source>
</evidence>
<evidence type="ECO:0000313" key="3">
    <source>
        <dbReference type="EMBL" id="KAF5888633.1"/>
    </source>
</evidence>
<dbReference type="InterPro" id="IPR013642">
    <property type="entry name" value="CLCA_N"/>
</dbReference>
<feature type="domain" description="Calcium-activated chloride channel N-terminal" evidence="2">
    <location>
        <begin position="18"/>
        <end position="153"/>
    </location>
</feature>
<keyword evidence="1" id="KW-0732">Signal</keyword>
<keyword evidence="4" id="KW-1185">Reference proteome</keyword>
<name>A0A8J4X024_CLAMG</name>
<evidence type="ECO:0000256" key="1">
    <source>
        <dbReference type="SAM" id="SignalP"/>
    </source>
</evidence>
<dbReference type="Proteomes" id="UP000727407">
    <property type="component" value="Unassembled WGS sequence"/>
</dbReference>
<proteinExistence type="predicted"/>
<organism evidence="3 4">
    <name type="scientific">Clarias magur</name>
    <name type="common">Asian catfish</name>
    <name type="synonym">Macropteronotus magur</name>
    <dbReference type="NCBI Taxonomy" id="1594786"/>
    <lineage>
        <taxon>Eukaryota</taxon>
        <taxon>Metazoa</taxon>
        <taxon>Chordata</taxon>
        <taxon>Craniata</taxon>
        <taxon>Vertebrata</taxon>
        <taxon>Euteleostomi</taxon>
        <taxon>Actinopterygii</taxon>
        <taxon>Neopterygii</taxon>
        <taxon>Teleostei</taxon>
        <taxon>Ostariophysi</taxon>
        <taxon>Siluriformes</taxon>
        <taxon>Clariidae</taxon>
        <taxon>Clarias</taxon>
    </lineage>
</organism>
<comment type="caution">
    <text evidence="3">The sequence shown here is derived from an EMBL/GenBank/DDBJ whole genome shotgun (WGS) entry which is preliminary data.</text>
</comment>
<feature type="non-terminal residue" evidence="3">
    <location>
        <position position="153"/>
    </location>
</feature>
<feature type="chain" id="PRO_5035149309" evidence="1">
    <location>
        <begin position="18"/>
        <end position="153"/>
    </location>
</feature>
<dbReference type="EMBL" id="QNUK01000947">
    <property type="protein sequence ID" value="KAF5888633.1"/>
    <property type="molecule type" value="Genomic_DNA"/>
</dbReference>
<gene>
    <name evidence="3" type="ORF">DAT39_021667</name>
</gene>
<feature type="signal peptide" evidence="1">
    <location>
        <begin position="1"/>
        <end position="17"/>
    </location>
</feature>
<dbReference type="Pfam" id="PF08434">
    <property type="entry name" value="CLCA"/>
    <property type="match status" value="1"/>
</dbReference>
<sequence>MLVVVLLFLSALGPVSTIRLDGNGYSDILVVISPNVPENEEIINQIKVMIETGSNILFEALDHKVFFKEVKILVPTNWTNGTYERATTETFDKGKIRIDDPNPEFGNDPYAYQIQGCGKEAQYIHFTPYFLLDNLIDIYGPTGRVFVHEWAHL</sequence>
<reference evidence="3" key="1">
    <citation type="submission" date="2020-07" db="EMBL/GenBank/DDBJ databases">
        <title>Clarias magur genome sequencing, assembly and annotation.</title>
        <authorList>
            <person name="Kushwaha B."/>
            <person name="Kumar R."/>
            <person name="Das P."/>
            <person name="Joshi C.G."/>
            <person name="Kumar D."/>
            <person name="Nagpure N.S."/>
            <person name="Pandey M."/>
            <person name="Agarwal S."/>
            <person name="Srivastava S."/>
            <person name="Singh M."/>
            <person name="Sahoo L."/>
            <person name="Jayasankar P."/>
            <person name="Meher P.K."/>
            <person name="Koringa P.G."/>
            <person name="Iquebal M.A."/>
            <person name="Das S.P."/>
            <person name="Bit A."/>
            <person name="Patnaik S."/>
            <person name="Patel N."/>
            <person name="Shah T.M."/>
            <person name="Hinsu A."/>
            <person name="Jena J.K."/>
        </authorList>
    </citation>
    <scope>NUCLEOTIDE SEQUENCE</scope>
    <source>
        <strain evidence="3">CIFAMagur01</strain>
        <tissue evidence="3">Testis</tissue>
    </source>
</reference>